<dbReference type="InterPro" id="IPR016181">
    <property type="entry name" value="Acyl_CoA_acyltransferase"/>
</dbReference>
<evidence type="ECO:0000259" key="1">
    <source>
        <dbReference type="PROSITE" id="PS51186"/>
    </source>
</evidence>
<dbReference type="PANTHER" id="PTHR31143">
    <property type="match status" value="1"/>
</dbReference>
<dbReference type="Proteomes" id="UP000809829">
    <property type="component" value="Unassembled WGS sequence"/>
</dbReference>
<proteinExistence type="predicted"/>
<dbReference type="InterPro" id="IPR027365">
    <property type="entry name" value="GNAT_acetyltra_YdfB-like"/>
</dbReference>
<dbReference type="SUPFAM" id="SSF55729">
    <property type="entry name" value="Acyl-CoA N-acyltransferases (Nat)"/>
    <property type="match status" value="1"/>
</dbReference>
<reference evidence="2 3" key="1">
    <citation type="submission" date="2021-01" db="EMBL/GenBank/DDBJ databases">
        <title>Genomic Encyclopedia of Type Strains, Phase IV (KMG-IV): sequencing the most valuable type-strain genomes for metagenomic binning, comparative biology and taxonomic classification.</title>
        <authorList>
            <person name="Goeker M."/>
        </authorList>
    </citation>
    <scope>NUCLEOTIDE SEQUENCE [LARGE SCALE GENOMIC DNA]</scope>
    <source>
        <strain evidence="2 3">DSM 104297</strain>
    </source>
</reference>
<sequence>MNQHYQHAAHLLNERRSEVYPTFAYSVLEHYIRGQVYMDSSHEAALIGTEFGIFVVAGEPKNNELHHTCLEIFHNRKKANKRFTLFSPSSAWNQTIKQLFGKEVRKLKRYSFQFNPHTFSTFLGEKTIYNHPTGRIDEAIINQSTEFNESYINEYWGSPSNYIKNGFGFCLIHNGEIASECISIFSSTDYAEMDIATAAKFRGQGFAAVVATAFIKHCQHHRIQPRWDCDVENRASIKLAEQLGFENPTEYSIFVRS</sequence>
<dbReference type="Pfam" id="PF12746">
    <property type="entry name" value="GNAT_acetyltran"/>
    <property type="match status" value="1"/>
</dbReference>
<dbReference type="Gene3D" id="3.40.630.30">
    <property type="match status" value="1"/>
</dbReference>
<comment type="caution">
    <text evidence="2">The sequence shown here is derived from an EMBL/GenBank/DDBJ whole genome shotgun (WGS) entry which is preliminary data.</text>
</comment>
<evidence type="ECO:0000313" key="2">
    <source>
        <dbReference type="EMBL" id="MBM7702882.1"/>
    </source>
</evidence>
<feature type="domain" description="N-acetyltransferase" evidence="1">
    <location>
        <begin position="126"/>
        <end position="257"/>
    </location>
</feature>
<dbReference type="InterPro" id="IPR042573">
    <property type="entry name" value="GNAT_acetyltra_N"/>
</dbReference>
<dbReference type="PROSITE" id="PS51186">
    <property type="entry name" value="GNAT"/>
    <property type="match status" value="1"/>
</dbReference>
<evidence type="ECO:0000313" key="3">
    <source>
        <dbReference type="Proteomes" id="UP000809829"/>
    </source>
</evidence>
<organism evidence="2 3">
    <name type="scientific">Priestia iocasae</name>
    <dbReference type="NCBI Taxonomy" id="2291674"/>
    <lineage>
        <taxon>Bacteria</taxon>
        <taxon>Bacillati</taxon>
        <taxon>Bacillota</taxon>
        <taxon>Bacilli</taxon>
        <taxon>Bacillales</taxon>
        <taxon>Bacillaceae</taxon>
        <taxon>Priestia</taxon>
    </lineage>
</organism>
<dbReference type="PANTHER" id="PTHR31143:SF2">
    <property type="entry name" value="FR47-LIKE DOMAIN-CONTAINING PROTEIN-RELATED"/>
    <property type="match status" value="1"/>
</dbReference>
<gene>
    <name evidence="2" type="ORF">JOC83_001729</name>
</gene>
<dbReference type="Gene3D" id="3.40.630.110">
    <property type="entry name" value="GNAT acetyltransferase-like"/>
    <property type="match status" value="1"/>
</dbReference>
<keyword evidence="3" id="KW-1185">Reference proteome</keyword>
<protein>
    <submittedName>
        <fullName evidence="2">GNAT superfamily N-acetyltransferase</fullName>
    </submittedName>
</protein>
<accession>A0ABS2QVB4</accession>
<dbReference type="InterPro" id="IPR000182">
    <property type="entry name" value="GNAT_dom"/>
</dbReference>
<name>A0ABS2QVB4_9BACI</name>
<dbReference type="EMBL" id="JAFBFC010000003">
    <property type="protein sequence ID" value="MBM7702882.1"/>
    <property type="molecule type" value="Genomic_DNA"/>
</dbReference>
<dbReference type="RefSeq" id="WP_205186257.1">
    <property type="nucleotide sequence ID" value="NZ_JAFBFC010000003.1"/>
</dbReference>